<dbReference type="AlphaFoldDB" id="A0A4R4ZFW6"/>
<gene>
    <name evidence="2" type="ORF">E1286_02440</name>
</gene>
<dbReference type="Proteomes" id="UP000295302">
    <property type="component" value="Unassembled WGS sequence"/>
</dbReference>
<feature type="region of interest" description="Disordered" evidence="1">
    <location>
        <begin position="1"/>
        <end position="106"/>
    </location>
</feature>
<name>A0A4R4ZFW6_9ACTN</name>
<feature type="compositionally biased region" description="Basic and acidic residues" evidence="1">
    <location>
        <begin position="87"/>
        <end position="106"/>
    </location>
</feature>
<comment type="caution">
    <text evidence="2">The sequence shown here is derived from an EMBL/GenBank/DDBJ whole genome shotgun (WGS) entry which is preliminary data.</text>
</comment>
<reference evidence="2 3" key="1">
    <citation type="submission" date="2019-03" db="EMBL/GenBank/DDBJ databases">
        <title>Draft genome sequences of novel Actinobacteria.</title>
        <authorList>
            <person name="Sahin N."/>
            <person name="Ay H."/>
            <person name="Saygin H."/>
        </authorList>
    </citation>
    <scope>NUCLEOTIDE SEQUENCE [LARGE SCALE GENOMIC DNA]</scope>
    <source>
        <strain evidence="2 3">CH32</strain>
    </source>
</reference>
<keyword evidence="3" id="KW-1185">Reference proteome</keyword>
<feature type="compositionally biased region" description="Basic residues" evidence="1">
    <location>
        <begin position="12"/>
        <end position="25"/>
    </location>
</feature>
<feature type="compositionally biased region" description="Basic residues" evidence="1">
    <location>
        <begin position="58"/>
        <end position="70"/>
    </location>
</feature>
<feature type="compositionally biased region" description="Low complexity" evidence="1">
    <location>
        <begin position="26"/>
        <end position="35"/>
    </location>
</feature>
<sequence>MASHIKLITNLRGRHRKFPRPRKNVTRGPMRTTGQQRRRGHGPRRLPAAGTLRPDGAHRHRRTRRPRPAKPRTTAAGRRPRSPSRTAAHDSDGRRVSTCRPDPHLQ</sequence>
<accession>A0A4R4ZFW6</accession>
<dbReference type="EMBL" id="SMKQ01000003">
    <property type="protein sequence ID" value="TDD56504.1"/>
    <property type="molecule type" value="Genomic_DNA"/>
</dbReference>
<evidence type="ECO:0000256" key="1">
    <source>
        <dbReference type="SAM" id="MobiDB-lite"/>
    </source>
</evidence>
<organism evidence="2 3">
    <name type="scientific">Nonomuraea terrae</name>
    <dbReference type="NCBI Taxonomy" id="2530383"/>
    <lineage>
        <taxon>Bacteria</taxon>
        <taxon>Bacillati</taxon>
        <taxon>Actinomycetota</taxon>
        <taxon>Actinomycetes</taxon>
        <taxon>Streptosporangiales</taxon>
        <taxon>Streptosporangiaceae</taxon>
        <taxon>Nonomuraea</taxon>
    </lineage>
</organism>
<proteinExistence type="predicted"/>
<evidence type="ECO:0000313" key="2">
    <source>
        <dbReference type="EMBL" id="TDD56504.1"/>
    </source>
</evidence>
<protein>
    <submittedName>
        <fullName evidence="2">Uncharacterized protein</fullName>
    </submittedName>
</protein>
<evidence type="ECO:0000313" key="3">
    <source>
        <dbReference type="Proteomes" id="UP000295302"/>
    </source>
</evidence>